<organism evidence="2">
    <name type="scientific">uncultured Actinomycetospora sp</name>
    <dbReference type="NCBI Taxonomy" id="1135996"/>
    <lineage>
        <taxon>Bacteria</taxon>
        <taxon>Bacillati</taxon>
        <taxon>Actinomycetota</taxon>
        <taxon>Actinomycetes</taxon>
        <taxon>Pseudonocardiales</taxon>
        <taxon>Pseudonocardiaceae</taxon>
        <taxon>Actinomycetospora</taxon>
        <taxon>environmental samples</taxon>
    </lineage>
</organism>
<feature type="compositionally biased region" description="Basic and acidic residues" evidence="1">
    <location>
        <begin position="167"/>
        <end position="176"/>
    </location>
</feature>
<feature type="region of interest" description="Disordered" evidence="1">
    <location>
        <begin position="153"/>
        <end position="176"/>
    </location>
</feature>
<dbReference type="EMBL" id="CADCTH010000451">
    <property type="protein sequence ID" value="CAA9280184.1"/>
    <property type="molecule type" value="Genomic_DNA"/>
</dbReference>
<protein>
    <submittedName>
        <fullName evidence="2">Uncharacterized protein</fullName>
    </submittedName>
</protein>
<evidence type="ECO:0000256" key="1">
    <source>
        <dbReference type="SAM" id="MobiDB-lite"/>
    </source>
</evidence>
<proteinExistence type="predicted"/>
<reference evidence="2" key="1">
    <citation type="submission" date="2020-02" db="EMBL/GenBank/DDBJ databases">
        <authorList>
            <person name="Meier V. D."/>
        </authorList>
    </citation>
    <scope>NUCLEOTIDE SEQUENCE</scope>
    <source>
        <strain evidence="2">AVDCRST_MAG54</strain>
    </source>
</reference>
<dbReference type="AlphaFoldDB" id="A0A6J4JK10"/>
<evidence type="ECO:0000313" key="2">
    <source>
        <dbReference type="EMBL" id="CAA9280184.1"/>
    </source>
</evidence>
<sequence>MGTHRNPSSRVIGVHGLPTPVISMIQEQSEVRGLFRDPLPDVTHGLRTDVVSAGGRWFGRGRPRRHAVELLLTPDVLVVCDRDPDSDGIDPDTQITFHRLQQVEVTTADADGATGLSLLSTPVGSTERSGRVVPTDGGPESARFLEALVEAAQRTRSATDVPVSRMPAEDRSPEYS</sequence>
<accession>A0A6J4JK10</accession>
<name>A0A6J4JK10_9PSEU</name>
<gene>
    <name evidence="2" type="ORF">AVDCRST_MAG54-3540</name>
</gene>